<evidence type="ECO:0000256" key="5">
    <source>
        <dbReference type="SAM" id="Phobius"/>
    </source>
</evidence>
<dbReference type="InterPro" id="IPR019083">
    <property type="entry name" value="SAM_Ribosomal_mS41"/>
</dbReference>
<evidence type="ECO:0000256" key="1">
    <source>
        <dbReference type="ARBA" id="ARBA00004173"/>
    </source>
</evidence>
<evidence type="ECO:0000259" key="6">
    <source>
        <dbReference type="SMART" id="SM01238"/>
    </source>
</evidence>
<dbReference type="Pfam" id="PF09597">
    <property type="entry name" value="SAM_Ribosomal_mS41"/>
    <property type="match status" value="1"/>
</dbReference>
<protein>
    <recommendedName>
        <fullName evidence="4">Small ribosomal subunit protein mS41</fullName>
    </recommendedName>
</protein>
<gene>
    <name evidence="7" type="ORF">GSI_15206</name>
</gene>
<dbReference type="Proteomes" id="UP000230002">
    <property type="component" value="Unassembled WGS sequence"/>
</dbReference>
<organism evidence="7 8">
    <name type="scientific">Ganoderma sinense ZZ0214-1</name>
    <dbReference type="NCBI Taxonomy" id="1077348"/>
    <lineage>
        <taxon>Eukaryota</taxon>
        <taxon>Fungi</taxon>
        <taxon>Dikarya</taxon>
        <taxon>Basidiomycota</taxon>
        <taxon>Agaricomycotina</taxon>
        <taxon>Agaricomycetes</taxon>
        <taxon>Polyporales</taxon>
        <taxon>Polyporaceae</taxon>
        <taxon>Ganoderma</taxon>
    </lineage>
</organism>
<dbReference type="PANTHER" id="PTHR28235">
    <property type="entry name" value="PROTEIN FYV4, MITOCHONDRIAL"/>
    <property type="match status" value="1"/>
</dbReference>
<dbReference type="SMART" id="SM01238">
    <property type="entry name" value="IGR"/>
    <property type="match status" value="1"/>
</dbReference>
<evidence type="ECO:0000313" key="7">
    <source>
        <dbReference type="EMBL" id="PIL22517.1"/>
    </source>
</evidence>
<comment type="caution">
    <text evidence="7">The sequence shown here is derived from an EMBL/GenBank/DDBJ whole genome shotgun (WGS) entry which is preliminary data.</text>
</comment>
<evidence type="ECO:0000313" key="8">
    <source>
        <dbReference type="Proteomes" id="UP000230002"/>
    </source>
</evidence>
<comment type="subcellular location">
    <subcellularLocation>
        <location evidence="1">Mitochondrion</location>
    </subcellularLocation>
</comment>
<evidence type="ECO:0000256" key="4">
    <source>
        <dbReference type="ARBA" id="ARBA00035129"/>
    </source>
</evidence>
<proteinExistence type="inferred from homology"/>
<sequence>MVAPVYSISIGRERVDILWWSTTGFLTVVIALTTKWMKDAEKDVEELEKLRYRSRVGIRTPEAFLKAIGRSCETKLTGVQSWSQLWQTDGFQLKKAGLGVRDRRYILWSMEMFRQGEDPAEFAHRAKPAKKIRGYVSRPLLRI</sequence>
<evidence type="ECO:0000256" key="3">
    <source>
        <dbReference type="ARBA" id="ARBA00023128"/>
    </source>
</evidence>
<dbReference type="PANTHER" id="PTHR28235:SF1">
    <property type="entry name" value="SMALL RIBOSOMAL SUBUNIT PROTEIN MS41"/>
    <property type="match status" value="1"/>
</dbReference>
<feature type="domain" description="Small ribosomal subunit protein mS41 SAM" evidence="6">
    <location>
        <begin position="61"/>
        <end position="116"/>
    </location>
</feature>
<dbReference type="AlphaFoldDB" id="A0A2G8RLX6"/>
<comment type="similarity">
    <text evidence="2">Belongs to the mitochondrion-specific ribosomal protein mS41 family.</text>
</comment>
<reference evidence="7 8" key="1">
    <citation type="journal article" date="2015" name="Sci. Rep.">
        <title>Chromosome-level genome map provides insights into diverse defense mechanisms in the medicinal fungus Ganoderma sinense.</title>
        <authorList>
            <person name="Zhu Y."/>
            <person name="Xu J."/>
            <person name="Sun C."/>
            <person name="Zhou S."/>
            <person name="Xu H."/>
            <person name="Nelson D.R."/>
            <person name="Qian J."/>
            <person name="Song J."/>
            <person name="Luo H."/>
            <person name="Xiang L."/>
            <person name="Li Y."/>
            <person name="Xu Z."/>
            <person name="Ji A."/>
            <person name="Wang L."/>
            <person name="Lu S."/>
            <person name="Hayward A."/>
            <person name="Sun W."/>
            <person name="Li X."/>
            <person name="Schwartz D.C."/>
            <person name="Wang Y."/>
            <person name="Chen S."/>
        </authorList>
    </citation>
    <scope>NUCLEOTIDE SEQUENCE [LARGE SCALE GENOMIC DNA]</scope>
    <source>
        <strain evidence="7 8">ZZ0214-1</strain>
    </source>
</reference>
<keyword evidence="8" id="KW-1185">Reference proteome</keyword>
<keyword evidence="5" id="KW-1133">Transmembrane helix</keyword>
<dbReference type="STRING" id="1077348.A0A2G8RLX6"/>
<accession>A0A2G8RLX6</accession>
<dbReference type="OrthoDB" id="18595at2759"/>
<dbReference type="InterPro" id="IPR039603">
    <property type="entry name" value="Ribosomal_mS41"/>
</dbReference>
<keyword evidence="5" id="KW-0812">Transmembrane</keyword>
<name>A0A2G8RLX6_9APHY</name>
<evidence type="ECO:0000256" key="2">
    <source>
        <dbReference type="ARBA" id="ARBA00010492"/>
    </source>
</evidence>
<dbReference type="EMBL" id="AYKW01000069">
    <property type="protein sequence ID" value="PIL22517.1"/>
    <property type="molecule type" value="Genomic_DNA"/>
</dbReference>
<dbReference type="GO" id="GO:0005739">
    <property type="term" value="C:mitochondrion"/>
    <property type="evidence" value="ECO:0007669"/>
    <property type="project" value="UniProtKB-SubCell"/>
</dbReference>
<keyword evidence="3" id="KW-0496">Mitochondrion</keyword>
<feature type="transmembrane region" description="Helical" evidence="5">
    <location>
        <begin position="17"/>
        <end position="34"/>
    </location>
</feature>
<keyword evidence="5" id="KW-0472">Membrane</keyword>